<sequence length="115" mass="12695">MFVLLIASVEFGRGMMAVQVLEEAARCGCRIAVLKNSSSEDVESEIDQLVHSAGIETFTTQIEPMDLDSAIQWSPVTVRISADFSDMSWLPMSHFLSGYSYTASCILPREGDLEK</sequence>
<organism evidence="1 2">
    <name type="scientific">Novipirellula herctigrandis</name>
    <dbReference type="NCBI Taxonomy" id="2527986"/>
    <lineage>
        <taxon>Bacteria</taxon>
        <taxon>Pseudomonadati</taxon>
        <taxon>Planctomycetota</taxon>
        <taxon>Planctomycetia</taxon>
        <taxon>Pirellulales</taxon>
        <taxon>Pirellulaceae</taxon>
        <taxon>Novipirellula</taxon>
    </lineage>
</organism>
<protein>
    <submittedName>
        <fullName evidence="1">Uncharacterized protein</fullName>
    </submittedName>
</protein>
<evidence type="ECO:0000313" key="1">
    <source>
        <dbReference type="EMBL" id="TWT83234.1"/>
    </source>
</evidence>
<accession>A0A5C5Z7F5</accession>
<name>A0A5C5Z7F5_9BACT</name>
<dbReference type="AlphaFoldDB" id="A0A5C5Z7F5"/>
<dbReference type="EMBL" id="SJPJ01000001">
    <property type="protein sequence ID" value="TWT83234.1"/>
    <property type="molecule type" value="Genomic_DNA"/>
</dbReference>
<keyword evidence="2" id="KW-1185">Reference proteome</keyword>
<gene>
    <name evidence="1" type="ORF">CA13_46990</name>
</gene>
<evidence type="ECO:0000313" key="2">
    <source>
        <dbReference type="Proteomes" id="UP000315010"/>
    </source>
</evidence>
<comment type="caution">
    <text evidence="1">The sequence shown here is derived from an EMBL/GenBank/DDBJ whole genome shotgun (WGS) entry which is preliminary data.</text>
</comment>
<dbReference type="RefSeq" id="WP_419194672.1">
    <property type="nucleotide sequence ID" value="NZ_SJPJ01000001.1"/>
</dbReference>
<proteinExistence type="predicted"/>
<reference evidence="1 2" key="1">
    <citation type="submission" date="2019-02" db="EMBL/GenBank/DDBJ databases">
        <title>Deep-cultivation of Planctomycetes and their phenomic and genomic characterization uncovers novel biology.</title>
        <authorList>
            <person name="Wiegand S."/>
            <person name="Jogler M."/>
            <person name="Boedeker C."/>
            <person name="Pinto D."/>
            <person name="Vollmers J."/>
            <person name="Rivas-Marin E."/>
            <person name="Kohn T."/>
            <person name="Peeters S.H."/>
            <person name="Heuer A."/>
            <person name="Rast P."/>
            <person name="Oberbeckmann S."/>
            <person name="Bunk B."/>
            <person name="Jeske O."/>
            <person name="Meyerdierks A."/>
            <person name="Storesund J.E."/>
            <person name="Kallscheuer N."/>
            <person name="Luecker S."/>
            <person name="Lage O.M."/>
            <person name="Pohl T."/>
            <person name="Merkel B.J."/>
            <person name="Hornburger P."/>
            <person name="Mueller R.-W."/>
            <person name="Bruemmer F."/>
            <person name="Labrenz M."/>
            <person name="Spormann A.M."/>
            <person name="Op Den Camp H."/>
            <person name="Overmann J."/>
            <person name="Amann R."/>
            <person name="Jetten M.S.M."/>
            <person name="Mascher T."/>
            <person name="Medema M.H."/>
            <person name="Devos D.P."/>
            <person name="Kaster A.-K."/>
            <person name="Ovreas L."/>
            <person name="Rohde M."/>
            <person name="Galperin M.Y."/>
            <person name="Jogler C."/>
        </authorList>
    </citation>
    <scope>NUCLEOTIDE SEQUENCE [LARGE SCALE GENOMIC DNA]</scope>
    <source>
        <strain evidence="1 2">CA13</strain>
    </source>
</reference>
<dbReference type="Proteomes" id="UP000315010">
    <property type="component" value="Unassembled WGS sequence"/>
</dbReference>